<dbReference type="OrthoDB" id="2988890at2"/>
<comment type="caution">
    <text evidence="1">The sequence shown here is derived from an EMBL/GenBank/DDBJ whole genome shotgun (WGS) entry which is preliminary data.</text>
</comment>
<accession>A0A6G1X2N1</accession>
<dbReference type="RefSeq" id="WP_153727141.1">
    <property type="nucleotide sequence ID" value="NZ_WJNH01000001.1"/>
</dbReference>
<dbReference type="EMBL" id="WJNH01000001">
    <property type="protein sequence ID" value="MRG85204.1"/>
    <property type="molecule type" value="Genomic_DNA"/>
</dbReference>
<dbReference type="Proteomes" id="UP000480185">
    <property type="component" value="Unassembled WGS sequence"/>
</dbReference>
<evidence type="ECO:0008006" key="3">
    <source>
        <dbReference type="Google" id="ProtNLM"/>
    </source>
</evidence>
<proteinExistence type="predicted"/>
<reference evidence="1 2" key="1">
    <citation type="submission" date="2019-11" db="EMBL/GenBank/DDBJ databases">
        <authorList>
            <person name="Li J."/>
        </authorList>
    </citation>
    <scope>NUCLEOTIDE SEQUENCE [LARGE SCALE GENOMIC DNA]</scope>
    <source>
        <strain evidence="1 2">J4</strain>
    </source>
</reference>
<keyword evidence="2" id="KW-1185">Reference proteome</keyword>
<dbReference type="SUPFAM" id="SSF160755">
    <property type="entry name" value="YugN-like"/>
    <property type="match status" value="1"/>
</dbReference>
<dbReference type="AlphaFoldDB" id="A0A6G1X2N1"/>
<dbReference type="InterPro" id="IPR036491">
    <property type="entry name" value="YugN-like_sf"/>
</dbReference>
<gene>
    <name evidence="1" type="ORF">GH754_02545</name>
</gene>
<protein>
    <recommendedName>
        <fullName evidence="3">YugN-like family protein</fullName>
    </recommendedName>
</protein>
<name>A0A6G1X2N1_9BACI</name>
<evidence type="ECO:0000313" key="2">
    <source>
        <dbReference type="Proteomes" id="UP000480185"/>
    </source>
</evidence>
<evidence type="ECO:0000313" key="1">
    <source>
        <dbReference type="EMBL" id="MRG85204.1"/>
    </source>
</evidence>
<dbReference type="Pfam" id="PF08868">
    <property type="entry name" value="YugN"/>
    <property type="match status" value="1"/>
</dbReference>
<sequence>MYKLDSGIENQVFSLIDLENKLKPIGFTIGSSWEYDHGSFDYQMTNEGRYYFVRIPFTAEIGQLDEPGVQVRVGKPFILGHQYTDGIDEDVMIGNITAGINQFQSPTDPDTEVPDEYIHQGNEIIKNVEKALIS</sequence>
<dbReference type="Gene3D" id="3.30.310.100">
    <property type="entry name" value="YugN-like"/>
    <property type="match status" value="1"/>
</dbReference>
<dbReference type="InterPro" id="IPR014967">
    <property type="entry name" value="Uncharacterised_YugN-like"/>
</dbReference>
<organism evidence="1 2">
    <name type="scientific">Salinibacillus xinjiangensis</name>
    <dbReference type="NCBI Taxonomy" id="1229268"/>
    <lineage>
        <taxon>Bacteria</taxon>
        <taxon>Bacillati</taxon>
        <taxon>Bacillota</taxon>
        <taxon>Bacilli</taxon>
        <taxon>Bacillales</taxon>
        <taxon>Bacillaceae</taxon>
        <taxon>Salinibacillus</taxon>
    </lineage>
</organism>